<dbReference type="PANTHER" id="PTHR30093">
    <property type="entry name" value="GENERAL SECRETION PATHWAY PROTEIN G"/>
    <property type="match status" value="1"/>
</dbReference>
<dbReference type="Gene3D" id="3.30.700.10">
    <property type="entry name" value="Glycoprotein, Type 4 Pilin"/>
    <property type="match status" value="1"/>
</dbReference>
<evidence type="ECO:0000256" key="2">
    <source>
        <dbReference type="ARBA" id="ARBA00022481"/>
    </source>
</evidence>
<keyword evidence="2" id="KW-0488">Methylation</keyword>
<keyword evidence="4" id="KW-1133">Transmembrane helix</keyword>
<dbReference type="GO" id="GO:0007155">
    <property type="term" value="P:cell adhesion"/>
    <property type="evidence" value="ECO:0007669"/>
    <property type="project" value="InterPro"/>
</dbReference>
<keyword evidence="3" id="KW-0281">Fimbrium</keyword>
<evidence type="ECO:0000256" key="3">
    <source>
        <dbReference type="RuleBase" id="RU000389"/>
    </source>
</evidence>
<feature type="transmembrane region" description="Helical" evidence="4">
    <location>
        <begin position="12"/>
        <end position="35"/>
    </location>
</feature>
<dbReference type="PANTHER" id="PTHR30093:SF34">
    <property type="entry name" value="PREPILIN PEPTIDASE-DEPENDENT PROTEIN D"/>
    <property type="match status" value="1"/>
</dbReference>
<dbReference type="RefSeq" id="WP_005493986.1">
    <property type="nucleotide sequence ID" value="NZ_CP023248.2"/>
</dbReference>
<dbReference type="InterPro" id="IPR045584">
    <property type="entry name" value="Pilin-like"/>
</dbReference>
<gene>
    <name evidence="6" type="ORF">AKG60_00115</name>
    <name evidence="5" type="ORF">YA91_11710</name>
</gene>
<reference evidence="5" key="2">
    <citation type="submission" date="2017-09" db="EMBL/GenBank/DDBJ databases">
        <authorList>
            <person name="Ehlers B."/>
            <person name="Leendertz F.H."/>
        </authorList>
    </citation>
    <scope>NUCLEOTIDE SEQUENCE</scope>
    <source>
        <strain evidence="5">MAVP-26</strain>
    </source>
</reference>
<protein>
    <submittedName>
        <fullName evidence="6">Fimbrial protein</fullName>
    </submittedName>
    <submittedName>
        <fullName evidence="5">Prepilin-type cleavage/methylation domain-containing protein</fullName>
    </submittedName>
</protein>
<evidence type="ECO:0000313" key="5">
    <source>
        <dbReference type="EMBL" id="ASZ51180.1"/>
    </source>
</evidence>
<dbReference type="Pfam" id="PF00114">
    <property type="entry name" value="Pilin"/>
    <property type="match status" value="1"/>
</dbReference>
<keyword evidence="4" id="KW-0812">Transmembrane</keyword>
<dbReference type="InterPro" id="IPR001082">
    <property type="entry name" value="Pilin"/>
</dbReference>
<dbReference type="SUPFAM" id="SSF54523">
    <property type="entry name" value="Pili subunits"/>
    <property type="match status" value="1"/>
</dbReference>
<dbReference type="EMBL" id="CP023248">
    <property type="protein sequence ID" value="ASZ51180.1"/>
    <property type="molecule type" value="Genomic_DNA"/>
</dbReference>
<evidence type="ECO:0000256" key="1">
    <source>
        <dbReference type="ARBA" id="ARBA00005233"/>
    </source>
</evidence>
<keyword evidence="7" id="KW-1185">Reference proteome</keyword>
<proteinExistence type="inferred from homology"/>
<reference evidence="6 7" key="1">
    <citation type="submission" date="2015-08" db="EMBL/GenBank/DDBJ databases">
        <title>Draft Genome Sequences of Vibrio parahaemolyticus Strains.</title>
        <authorList>
            <person name="Gonzalez-Escalona N."/>
            <person name="DePaola A."/>
        </authorList>
    </citation>
    <scope>NUCLEOTIDE SEQUENCE [LARGE SCALE GENOMIC DNA]</scope>
    <source>
        <strain evidence="6 7">CFSAN001621</strain>
    </source>
</reference>
<evidence type="ECO:0000256" key="4">
    <source>
        <dbReference type="SAM" id="Phobius"/>
    </source>
</evidence>
<sequence>MKHSKQKKQQGFTLIELMIVVGIIGIISALAVPAYKSYVLKTEANTAVGVPRALLANVDLFVQEKGKYPDSTQTADLAAIGAAIDMSAMGTLAITPDADGSEYGDIEFTIGSNASLSGKKVTFARSTNGWKCTHDTGQDLKGCATTPATP</sequence>
<keyword evidence="4" id="KW-0472">Membrane</keyword>
<dbReference type="AlphaFoldDB" id="A0A249W334"/>
<evidence type="ECO:0000313" key="7">
    <source>
        <dbReference type="Proteomes" id="UP000191946"/>
    </source>
</evidence>
<comment type="similarity">
    <text evidence="1 3">Belongs to the N-Me-Phe pilin family.</text>
</comment>
<dbReference type="EMBL" id="LHQV01000001">
    <property type="protein sequence ID" value="OQK05131.1"/>
    <property type="molecule type" value="Genomic_DNA"/>
</dbReference>
<dbReference type="Pfam" id="PF07963">
    <property type="entry name" value="N_methyl"/>
    <property type="match status" value="1"/>
</dbReference>
<organism evidence="5">
    <name type="scientific">Vibrio parahaemolyticus</name>
    <dbReference type="NCBI Taxonomy" id="670"/>
    <lineage>
        <taxon>Bacteria</taxon>
        <taxon>Pseudomonadati</taxon>
        <taxon>Pseudomonadota</taxon>
        <taxon>Gammaproteobacteria</taxon>
        <taxon>Vibrionales</taxon>
        <taxon>Vibrionaceae</taxon>
        <taxon>Vibrio</taxon>
    </lineage>
</organism>
<dbReference type="GO" id="GO:0009289">
    <property type="term" value="C:pilus"/>
    <property type="evidence" value="ECO:0007669"/>
    <property type="project" value="InterPro"/>
</dbReference>
<dbReference type="Proteomes" id="UP000191946">
    <property type="component" value="Unassembled WGS sequence"/>
</dbReference>
<accession>A0A249W334</accession>
<dbReference type="InterPro" id="IPR012902">
    <property type="entry name" value="N_methyl_site"/>
</dbReference>
<evidence type="ECO:0000313" key="6">
    <source>
        <dbReference type="EMBL" id="OQK05131.1"/>
    </source>
</evidence>
<dbReference type="PROSITE" id="PS00409">
    <property type="entry name" value="PROKAR_NTER_METHYL"/>
    <property type="match status" value="1"/>
</dbReference>
<name>A0A249W334_VIBPH</name>
<dbReference type="NCBIfam" id="TIGR02532">
    <property type="entry name" value="IV_pilin_GFxxxE"/>
    <property type="match status" value="1"/>
</dbReference>